<dbReference type="AlphaFoldDB" id="X1MDJ8"/>
<name>X1MDJ8_9ZZZZ</name>
<evidence type="ECO:0000313" key="1">
    <source>
        <dbReference type="EMBL" id="GAI29712.1"/>
    </source>
</evidence>
<protein>
    <submittedName>
        <fullName evidence="1">Uncharacterized protein</fullName>
    </submittedName>
</protein>
<accession>X1MDJ8</accession>
<dbReference type="EMBL" id="BARV01019325">
    <property type="protein sequence ID" value="GAI29712.1"/>
    <property type="molecule type" value="Genomic_DNA"/>
</dbReference>
<reference evidence="1" key="1">
    <citation type="journal article" date="2014" name="Front. Microbiol.">
        <title>High frequency of phylogenetically diverse reductive dehalogenase-homologous genes in deep subseafloor sedimentary metagenomes.</title>
        <authorList>
            <person name="Kawai M."/>
            <person name="Futagami T."/>
            <person name="Toyoda A."/>
            <person name="Takaki Y."/>
            <person name="Nishi S."/>
            <person name="Hori S."/>
            <person name="Arai W."/>
            <person name="Tsubouchi T."/>
            <person name="Morono Y."/>
            <person name="Uchiyama I."/>
            <person name="Ito T."/>
            <person name="Fujiyama A."/>
            <person name="Inagaki F."/>
            <person name="Takami H."/>
        </authorList>
    </citation>
    <scope>NUCLEOTIDE SEQUENCE</scope>
    <source>
        <strain evidence="1">Expedition CK06-06</strain>
    </source>
</reference>
<gene>
    <name evidence="1" type="ORF">S06H3_32492</name>
</gene>
<comment type="caution">
    <text evidence="1">The sequence shown here is derived from an EMBL/GenBank/DDBJ whole genome shotgun (WGS) entry which is preliminary data.</text>
</comment>
<feature type="non-terminal residue" evidence="1">
    <location>
        <position position="1"/>
    </location>
</feature>
<organism evidence="1">
    <name type="scientific">marine sediment metagenome</name>
    <dbReference type="NCBI Taxonomy" id="412755"/>
    <lineage>
        <taxon>unclassified sequences</taxon>
        <taxon>metagenomes</taxon>
        <taxon>ecological metagenomes</taxon>
    </lineage>
</organism>
<proteinExistence type="predicted"/>
<sequence>GLLTEFLKKQQRGRIMAGKEVVLTQIVKCRERYEVEYQAVVIVYENGDVEVQCDGGCGKYCQYGLNKLVVLY</sequence>